<keyword evidence="9" id="KW-0472">Membrane</keyword>
<comment type="subcellular location">
    <subcellularLocation>
        <location evidence="1">Membrane</location>
        <topology evidence="1">Multi-pass membrane protein</topology>
    </subcellularLocation>
</comment>
<keyword evidence="11 13" id="KW-0739">Sodium transport</keyword>
<evidence type="ECO:0000256" key="10">
    <source>
        <dbReference type="ARBA" id="ARBA00023180"/>
    </source>
</evidence>
<evidence type="ECO:0000256" key="4">
    <source>
        <dbReference type="ARBA" id="ARBA00022461"/>
    </source>
</evidence>
<evidence type="ECO:0000256" key="8">
    <source>
        <dbReference type="ARBA" id="ARBA00023065"/>
    </source>
</evidence>
<sequence>MVSPQDVALLAKFETTSRELQGLVDEFLRARSTIPLVHQLTIHDHYCILSDMDENPQRICEANEPGTIRIWLDIPVRMAPLFELRLKCRDFNRTSEIWRRVDEDRGRFGYMNVYCLALDSPVTRDLFASEWACLTESMGPKIGKVAVSCRNKIELDGICGLLKQFRFEKLALDLEHFSLTETTVINEAVNHHKIEMLSLRSSTRLPLIGKKVWFKVHFDQNAMGRSSKHNGHNLDPLPLIFKESPRNALSPSFTNLERMKYRLADHRLIFPMRDSPKLGIALRGLLLSSSAFIIVQTYLSLTDYLQYRTEIDVRIKQEIAPFPAVTVCTDLSDSQFMAIDKEPALVQLSNFVRSGTFNRDFLSMPASAQDFREHLNVDYYGHCFTFNWNISSGLRAAKPGPMHGLRLMLNTNTSGSSKSGRVRIVVHEQGVAPVPHQSGLTASLGDFASIGFKQRDIRRLSEPYSACRDTEAGFKFKYSQEKCRSDCITSQIFVACDCAFPPNPLIKHNPHQCNTIEQQICLDRELRSRENDHTNCNCAPDCEESVYETTSSTSSLPTIVSDCSSSKSTEEECTDYESTNIVVVEVYPTQNHYEMLVERPAYPLPLLLSDLARNGILLLLIVMVTVMLPARARGRKEQIVYEKAPLTSS</sequence>
<organism evidence="14 15">
    <name type="scientific">Pristionchus pacificus</name>
    <name type="common">Parasitic nematode worm</name>
    <dbReference type="NCBI Taxonomy" id="54126"/>
    <lineage>
        <taxon>Eukaryota</taxon>
        <taxon>Metazoa</taxon>
        <taxon>Ecdysozoa</taxon>
        <taxon>Nematoda</taxon>
        <taxon>Chromadorea</taxon>
        <taxon>Rhabditida</taxon>
        <taxon>Rhabditina</taxon>
        <taxon>Diplogasteromorpha</taxon>
        <taxon>Diplogasteroidea</taxon>
        <taxon>Neodiplogasteridae</taxon>
        <taxon>Pristionchus</taxon>
    </lineage>
</organism>
<dbReference type="Gene3D" id="2.60.470.10">
    <property type="entry name" value="Acid-sensing ion channels like domains"/>
    <property type="match status" value="1"/>
</dbReference>
<evidence type="ECO:0000256" key="9">
    <source>
        <dbReference type="ARBA" id="ARBA00023136"/>
    </source>
</evidence>
<comment type="similarity">
    <text evidence="2 13">Belongs to the amiloride-sensitive sodium channel (TC 1.A.6) family.</text>
</comment>
<accession>A0A8R1YL90</accession>
<keyword evidence="4 13" id="KW-0894">Sodium channel</keyword>
<evidence type="ECO:0000256" key="13">
    <source>
        <dbReference type="RuleBase" id="RU000679"/>
    </source>
</evidence>
<gene>
    <name evidence="14" type="primary">WBGene00117196</name>
</gene>
<dbReference type="EnsemblMetazoa" id="PPA27642.1">
    <property type="protein sequence ID" value="PPA27642.1"/>
    <property type="gene ID" value="WBGene00117196"/>
</dbReference>
<dbReference type="Pfam" id="PF00858">
    <property type="entry name" value="ASC"/>
    <property type="match status" value="1"/>
</dbReference>
<evidence type="ECO:0000256" key="6">
    <source>
        <dbReference type="ARBA" id="ARBA00022989"/>
    </source>
</evidence>
<reference evidence="15" key="1">
    <citation type="journal article" date="2008" name="Nat. Genet.">
        <title>The Pristionchus pacificus genome provides a unique perspective on nematode lifestyle and parasitism.</title>
        <authorList>
            <person name="Dieterich C."/>
            <person name="Clifton S.W."/>
            <person name="Schuster L.N."/>
            <person name="Chinwalla A."/>
            <person name="Delehaunty K."/>
            <person name="Dinkelacker I."/>
            <person name="Fulton L."/>
            <person name="Fulton R."/>
            <person name="Godfrey J."/>
            <person name="Minx P."/>
            <person name="Mitreva M."/>
            <person name="Roeseler W."/>
            <person name="Tian H."/>
            <person name="Witte H."/>
            <person name="Yang S.P."/>
            <person name="Wilson R.K."/>
            <person name="Sommer R.J."/>
        </authorList>
    </citation>
    <scope>NUCLEOTIDE SEQUENCE [LARGE SCALE GENOMIC DNA]</scope>
    <source>
        <strain evidence="15">PS312</strain>
    </source>
</reference>
<dbReference type="GO" id="GO:0035725">
    <property type="term" value="P:sodium ion transmembrane transport"/>
    <property type="evidence" value="ECO:0000318"/>
    <property type="project" value="GO_Central"/>
</dbReference>
<keyword evidence="15" id="KW-1185">Reference proteome</keyword>
<keyword evidence="10" id="KW-0325">Glycoprotein</keyword>
<evidence type="ECO:0000256" key="5">
    <source>
        <dbReference type="ARBA" id="ARBA00022692"/>
    </source>
</evidence>
<keyword evidence="6" id="KW-1133">Transmembrane helix</keyword>
<reference evidence="14" key="2">
    <citation type="submission" date="2022-06" db="UniProtKB">
        <authorList>
            <consortium name="EnsemblMetazoa"/>
        </authorList>
    </citation>
    <scope>IDENTIFICATION</scope>
    <source>
        <strain evidence="14">PS312</strain>
    </source>
</reference>
<protein>
    <submittedName>
        <fullName evidence="14">Ion channel</fullName>
    </submittedName>
</protein>
<evidence type="ECO:0000256" key="3">
    <source>
        <dbReference type="ARBA" id="ARBA00022448"/>
    </source>
</evidence>
<dbReference type="InterPro" id="IPR001873">
    <property type="entry name" value="ENaC"/>
</dbReference>
<dbReference type="AlphaFoldDB" id="A0A2A6BU03"/>
<evidence type="ECO:0000256" key="1">
    <source>
        <dbReference type="ARBA" id="ARBA00004141"/>
    </source>
</evidence>
<evidence type="ECO:0000313" key="15">
    <source>
        <dbReference type="Proteomes" id="UP000005239"/>
    </source>
</evidence>
<dbReference type="PANTHER" id="PTHR11690">
    <property type="entry name" value="AMILORIDE-SENSITIVE SODIUM CHANNEL-RELATED"/>
    <property type="match status" value="1"/>
</dbReference>
<keyword evidence="3 13" id="KW-0813">Transport</keyword>
<keyword evidence="8 13" id="KW-0406">Ion transport</keyword>
<dbReference type="GO" id="GO:0015280">
    <property type="term" value="F:ligand-gated sodium channel activity"/>
    <property type="evidence" value="ECO:0000318"/>
    <property type="project" value="GO_Central"/>
</dbReference>
<evidence type="ECO:0000256" key="2">
    <source>
        <dbReference type="ARBA" id="ARBA00007193"/>
    </source>
</evidence>
<evidence type="ECO:0000313" key="14">
    <source>
        <dbReference type="EnsemblMetazoa" id="PPA27642.1"/>
    </source>
</evidence>
<accession>A0A2A6BU03</accession>
<keyword evidence="5 13" id="KW-0812">Transmembrane</keyword>
<evidence type="ECO:0000256" key="7">
    <source>
        <dbReference type="ARBA" id="ARBA00023053"/>
    </source>
</evidence>
<keyword evidence="12 13" id="KW-0407">Ion channel</keyword>
<evidence type="ECO:0000256" key="12">
    <source>
        <dbReference type="ARBA" id="ARBA00023303"/>
    </source>
</evidence>
<proteinExistence type="inferred from homology"/>
<evidence type="ECO:0000256" key="11">
    <source>
        <dbReference type="ARBA" id="ARBA00023201"/>
    </source>
</evidence>
<keyword evidence="7" id="KW-0915">Sodium</keyword>
<dbReference type="OrthoDB" id="6157104at2759"/>
<dbReference type="PANTHER" id="PTHR11690:SF282">
    <property type="entry name" value="DEGENERIN-LIKE PROTEIN ASIC-1"/>
    <property type="match status" value="1"/>
</dbReference>
<dbReference type="Proteomes" id="UP000005239">
    <property type="component" value="Unassembled WGS sequence"/>
</dbReference>
<name>A0A2A6BU03_PRIPA</name>
<dbReference type="GO" id="GO:0005886">
    <property type="term" value="C:plasma membrane"/>
    <property type="evidence" value="ECO:0000318"/>
    <property type="project" value="GO_Central"/>
</dbReference>